<protein>
    <submittedName>
        <fullName evidence="1">Uncharacterized protein</fullName>
    </submittedName>
</protein>
<keyword evidence="2" id="KW-1185">Reference proteome</keyword>
<reference evidence="1 2" key="1">
    <citation type="submission" date="2019-03" db="EMBL/GenBank/DDBJ databases">
        <title>Genomic Encyclopedia of Type Strains, Phase IV (KMG-IV): sequencing the most valuable type-strain genomes for metagenomic binning, comparative biology and taxonomic classification.</title>
        <authorList>
            <person name="Goeker M."/>
        </authorList>
    </citation>
    <scope>NUCLEOTIDE SEQUENCE [LARGE SCALE GENOMIC DNA]</scope>
    <source>
        <strain evidence="1 2">DSM 100059</strain>
    </source>
</reference>
<dbReference type="EMBL" id="SODV01000001">
    <property type="protein sequence ID" value="TDX02195.1"/>
    <property type="molecule type" value="Genomic_DNA"/>
</dbReference>
<proteinExistence type="predicted"/>
<accession>A0A4R8DXC7</accession>
<evidence type="ECO:0000313" key="1">
    <source>
        <dbReference type="EMBL" id="TDX02195.1"/>
    </source>
</evidence>
<sequence length="105" mass="11763">MEGHQGTLPLRRNRPLVRDYRYKHVFTIWQAGKLESLRQMFEIVPKSVVADDLGMHYHSLVNKLNSPELLNVKQLVGLEALTGINLAALVELTVADVKANVSASK</sequence>
<name>A0A4R8DXC7_9BACT</name>
<dbReference type="Proteomes" id="UP000294498">
    <property type="component" value="Unassembled WGS sequence"/>
</dbReference>
<gene>
    <name evidence="1" type="ORF">EDB95_3246</name>
</gene>
<evidence type="ECO:0000313" key="2">
    <source>
        <dbReference type="Proteomes" id="UP000294498"/>
    </source>
</evidence>
<dbReference type="AlphaFoldDB" id="A0A4R8DXC7"/>
<organism evidence="1 2">
    <name type="scientific">Dinghuibacter silviterrae</name>
    <dbReference type="NCBI Taxonomy" id="1539049"/>
    <lineage>
        <taxon>Bacteria</taxon>
        <taxon>Pseudomonadati</taxon>
        <taxon>Bacteroidota</taxon>
        <taxon>Chitinophagia</taxon>
        <taxon>Chitinophagales</taxon>
        <taxon>Chitinophagaceae</taxon>
        <taxon>Dinghuibacter</taxon>
    </lineage>
</organism>
<comment type="caution">
    <text evidence="1">The sequence shown here is derived from an EMBL/GenBank/DDBJ whole genome shotgun (WGS) entry which is preliminary data.</text>
</comment>